<dbReference type="AlphaFoldDB" id="A0A444IYE4"/>
<evidence type="ECO:0000256" key="1">
    <source>
        <dbReference type="SAM" id="Phobius"/>
    </source>
</evidence>
<evidence type="ECO:0000313" key="3">
    <source>
        <dbReference type="Proteomes" id="UP000288086"/>
    </source>
</evidence>
<proteinExistence type="predicted"/>
<organism evidence="2 3">
    <name type="scientific">Candidatus Electrothrix communis</name>
    <dbReference type="NCBI Taxonomy" id="1859133"/>
    <lineage>
        <taxon>Bacteria</taxon>
        <taxon>Pseudomonadati</taxon>
        <taxon>Thermodesulfobacteriota</taxon>
        <taxon>Desulfobulbia</taxon>
        <taxon>Desulfobulbales</taxon>
        <taxon>Desulfobulbaceae</taxon>
        <taxon>Candidatus Electrothrix</taxon>
    </lineage>
</organism>
<feature type="transmembrane region" description="Helical" evidence="1">
    <location>
        <begin position="39"/>
        <end position="57"/>
    </location>
</feature>
<protein>
    <submittedName>
        <fullName evidence="2">Uncharacterized protein</fullName>
    </submittedName>
</protein>
<name>A0A444IYE4_9BACT</name>
<dbReference type="EMBL" id="MTKP01000302">
    <property type="protein sequence ID" value="RWX45917.1"/>
    <property type="molecule type" value="Genomic_DNA"/>
</dbReference>
<dbReference type="Proteomes" id="UP000288086">
    <property type="component" value="Unassembled WGS sequence"/>
</dbReference>
<sequence length="86" mass="9961">MTTDCCSQQKSSYWSLAVLMYIIINFRVEAGFATSPERILDGSVAISVFLLMLYIGARFFNVIEVRNTPSLLTCRQDKRCCERRRR</sequence>
<gene>
    <name evidence="2" type="ORF">VT98_13022</name>
</gene>
<keyword evidence="3" id="KW-1185">Reference proteome</keyword>
<keyword evidence="1" id="KW-1133">Transmembrane helix</keyword>
<keyword evidence="1" id="KW-0812">Transmembrane</keyword>
<comment type="caution">
    <text evidence="2">The sequence shown here is derived from an EMBL/GenBank/DDBJ whole genome shotgun (WGS) entry which is preliminary data.</text>
</comment>
<reference evidence="2 3" key="1">
    <citation type="submission" date="2017-01" db="EMBL/GenBank/DDBJ databases">
        <title>The cable genome- insights into the physiology and evolution of filamentous bacteria capable of sulfide oxidation via long distance electron transfer.</title>
        <authorList>
            <person name="Schreiber L."/>
            <person name="Bjerg J.T."/>
            <person name="Boggild A."/>
            <person name="Van De Vossenberg J."/>
            <person name="Meysman F."/>
            <person name="Nielsen L.P."/>
            <person name="Schramm A."/>
            <person name="Kjeldsen K.U."/>
        </authorList>
    </citation>
    <scope>NUCLEOTIDE SEQUENCE [LARGE SCALE GENOMIC DNA]</scope>
    <source>
        <strain evidence="2">A1</strain>
    </source>
</reference>
<keyword evidence="1" id="KW-0472">Membrane</keyword>
<evidence type="ECO:0000313" key="2">
    <source>
        <dbReference type="EMBL" id="RWX45917.1"/>
    </source>
</evidence>
<feature type="transmembrane region" description="Helical" evidence="1">
    <location>
        <begin position="12"/>
        <end position="33"/>
    </location>
</feature>
<accession>A0A444IYE4</accession>